<evidence type="ECO:0000313" key="2">
    <source>
        <dbReference type="Proteomes" id="UP000799753"/>
    </source>
</evidence>
<proteinExistence type="predicted"/>
<evidence type="ECO:0000313" key="1">
    <source>
        <dbReference type="EMBL" id="KAF2637550.1"/>
    </source>
</evidence>
<keyword evidence="2" id="KW-1185">Reference proteome</keyword>
<reference evidence="1" key="1">
    <citation type="journal article" date="2020" name="Stud. Mycol.">
        <title>101 Dothideomycetes genomes: a test case for predicting lifestyles and emergence of pathogens.</title>
        <authorList>
            <person name="Haridas S."/>
            <person name="Albert R."/>
            <person name="Binder M."/>
            <person name="Bloem J."/>
            <person name="Labutti K."/>
            <person name="Salamov A."/>
            <person name="Andreopoulos B."/>
            <person name="Baker S."/>
            <person name="Barry K."/>
            <person name="Bills G."/>
            <person name="Bluhm B."/>
            <person name="Cannon C."/>
            <person name="Castanera R."/>
            <person name="Culley D."/>
            <person name="Daum C."/>
            <person name="Ezra D."/>
            <person name="Gonzalez J."/>
            <person name="Henrissat B."/>
            <person name="Kuo A."/>
            <person name="Liang C."/>
            <person name="Lipzen A."/>
            <person name="Lutzoni F."/>
            <person name="Magnuson J."/>
            <person name="Mondo S."/>
            <person name="Nolan M."/>
            <person name="Ohm R."/>
            <person name="Pangilinan J."/>
            <person name="Park H.-J."/>
            <person name="Ramirez L."/>
            <person name="Alfaro M."/>
            <person name="Sun H."/>
            <person name="Tritt A."/>
            <person name="Yoshinaga Y."/>
            <person name="Zwiers L.-H."/>
            <person name="Turgeon B."/>
            <person name="Goodwin S."/>
            <person name="Spatafora J."/>
            <person name="Crous P."/>
            <person name="Grigoriev I."/>
        </authorList>
    </citation>
    <scope>NUCLEOTIDE SEQUENCE</scope>
    <source>
        <strain evidence="1">CBS 473.64</strain>
    </source>
</reference>
<accession>A0A6A6RQA1</accession>
<sequence length="77" mass="8728">MAASSVYLRRARPARAPKAVTVPSLESLFTFTSLRHIRFMYPLKYSLFPRWLPQFVLLSPYIFFVPPCCCSAAALAS</sequence>
<gene>
    <name evidence="1" type="ORF">P280DRAFT_472252</name>
</gene>
<name>A0A6A6RQA1_9PLEO</name>
<dbReference type="EMBL" id="MU006793">
    <property type="protein sequence ID" value="KAF2637550.1"/>
    <property type="molecule type" value="Genomic_DNA"/>
</dbReference>
<organism evidence="1 2">
    <name type="scientific">Massarina eburnea CBS 473.64</name>
    <dbReference type="NCBI Taxonomy" id="1395130"/>
    <lineage>
        <taxon>Eukaryota</taxon>
        <taxon>Fungi</taxon>
        <taxon>Dikarya</taxon>
        <taxon>Ascomycota</taxon>
        <taxon>Pezizomycotina</taxon>
        <taxon>Dothideomycetes</taxon>
        <taxon>Pleosporomycetidae</taxon>
        <taxon>Pleosporales</taxon>
        <taxon>Massarineae</taxon>
        <taxon>Massarinaceae</taxon>
        <taxon>Massarina</taxon>
    </lineage>
</organism>
<dbReference type="Proteomes" id="UP000799753">
    <property type="component" value="Unassembled WGS sequence"/>
</dbReference>
<dbReference type="AlphaFoldDB" id="A0A6A6RQA1"/>
<protein>
    <submittedName>
        <fullName evidence="1">Uncharacterized protein</fullName>
    </submittedName>
</protein>